<sequence length="923" mass="96445">MSRLDEAAHPAVTMPAELALPLPTGDPHSLHLSATTLERAFARATSTTTVRGTLSGRLDAVWAGEAAAAARAEADELGRRSRRVVGALSPTARSLRTYAAALESAIARVRSLQRQWDALDAERALASLRAAALPDPTGTVCALAVEHARVEQALGRARLSRAHERVLDELRASARRCAHVIAGVTEETVPGSASCTPAQVRRAVTGGLWFADGVVSARESRDAALSDSVLVRRAVAASATSHASVPDAAVALLAARLQERADDAVYAQALLSELGADGLARLLMAAGVAQSRSGAHVDTVRGLLAGMGSLVLTATSHSAPTGTDPRTRRQLASAAAFLADDLVDAIGTVHDGPGDGRATGAWLLGQLLSGARAAGDDRRLPPALARRAAAAAATAEVAETRDADVRLRGGTTLDAGGDATFASWFDDASRSGDALHILLEQVGEDPSEHAALLAEPLPDSVVAGGALANSRGDPLTFGEHLVRRWVTVEAGSIASHPDLRLATDADLVRFLPSISSQTTAGAAETRTRLMLELSRTSAHAMLDASTTRIYTRATAPIEADVADWLSAMRENVDRAVAAPVADPGAPRPYAARASCGMQPWLDGAELTGVVGALAVDTGMGRRAKDPGAAFVRLVDNELAAAKASARSGGDVRSDVARLGFLDQSASSALVAVARRQDELNRSALEGVAEATHVVLAIRSGDKDELWSMVQAYAHGGTARGAADDLAIALVRSNVELAQTERNDLRRAGLLASLTTITGGGTEMRSPLLAGAGRGPALPSADDLAKARRAEVDAAWAALRNEKVQTFTESLTGALQNRSQAPDRLPAVGGPHADVNTALAGLSRGQQRHVRVVRSEKELRVLLAHVTESARPETPPGNYHGRTWQRDDGLRIGERTSTRFGPSIDIWFPNGEYKKVHIDAVAKS</sequence>
<comment type="caution">
    <text evidence="2">The sequence shown here is derived from an EMBL/GenBank/DDBJ whole genome shotgun (WGS) entry which is preliminary data.</text>
</comment>
<feature type="coiled-coil region" evidence="1">
    <location>
        <begin position="95"/>
        <end position="122"/>
    </location>
</feature>
<dbReference type="RefSeq" id="WP_343989205.1">
    <property type="nucleotide sequence ID" value="NZ_BAAANB010000003.1"/>
</dbReference>
<evidence type="ECO:0000256" key="1">
    <source>
        <dbReference type="SAM" id="Coils"/>
    </source>
</evidence>
<evidence type="ECO:0000313" key="3">
    <source>
        <dbReference type="Proteomes" id="UP001501285"/>
    </source>
</evidence>
<reference evidence="2 3" key="1">
    <citation type="journal article" date="2019" name="Int. J. Syst. Evol. Microbiol.">
        <title>The Global Catalogue of Microorganisms (GCM) 10K type strain sequencing project: providing services to taxonomists for standard genome sequencing and annotation.</title>
        <authorList>
            <consortium name="The Broad Institute Genomics Platform"/>
            <consortium name="The Broad Institute Genome Sequencing Center for Infectious Disease"/>
            <person name="Wu L."/>
            <person name="Ma J."/>
        </authorList>
    </citation>
    <scope>NUCLEOTIDE SEQUENCE [LARGE SCALE GENOMIC DNA]</scope>
    <source>
        <strain evidence="2 3">JCM 14283</strain>
    </source>
</reference>
<evidence type="ECO:0000313" key="2">
    <source>
        <dbReference type="EMBL" id="GAA2024771.1"/>
    </source>
</evidence>
<dbReference type="EMBL" id="BAAANB010000003">
    <property type="protein sequence ID" value="GAA2024771.1"/>
    <property type="molecule type" value="Genomic_DNA"/>
</dbReference>
<dbReference type="Proteomes" id="UP001501285">
    <property type="component" value="Unassembled WGS sequence"/>
</dbReference>
<organism evidence="2 3">
    <name type="scientific">Terrabacter terrae</name>
    <dbReference type="NCBI Taxonomy" id="318434"/>
    <lineage>
        <taxon>Bacteria</taxon>
        <taxon>Bacillati</taxon>
        <taxon>Actinomycetota</taxon>
        <taxon>Actinomycetes</taxon>
        <taxon>Micrococcales</taxon>
        <taxon>Intrasporangiaceae</taxon>
        <taxon>Terrabacter</taxon>
    </lineage>
</organism>
<gene>
    <name evidence="2" type="ORF">GCM10009740_13000</name>
</gene>
<accession>A0ABN2TYY3</accession>
<proteinExistence type="predicted"/>
<keyword evidence="1" id="KW-0175">Coiled coil</keyword>
<keyword evidence="3" id="KW-1185">Reference proteome</keyword>
<protein>
    <submittedName>
        <fullName evidence="2">Uncharacterized protein</fullName>
    </submittedName>
</protein>
<name>A0ABN2TYY3_9MICO</name>